<dbReference type="RefSeq" id="WP_116650208.1">
    <property type="nucleotide sequence ID" value="NZ_QUZK01000025.1"/>
</dbReference>
<dbReference type="EMBL" id="QUZK01000025">
    <property type="protein sequence ID" value="RFF30971.1"/>
    <property type="molecule type" value="Genomic_DNA"/>
</dbReference>
<keyword evidence="2" id="KW-1185">Reference proteome</keyword>
<dbReference type="Gene3D" id="3.40.50.1240">
    <property type="entry name" value="Phosphoglycerate mutase-like"/>
    <property type="match status" value="1"/>
</dbReference>
<dbReference type="OrthoDB" id="9810154at2"/>
<dbReference type="SUPFAM" id="SSF53254">
    <property type="entry name" value="Phosphoglycerate mutase-like"/>
    <property type="match status" value="1"/>
</dbReference>
<dbReference type="Proteomes" id="UP000260351">
    <property type="component" value="Unassembled WGS sequence"/>
</dbReference>
<organism evidence="1 2">
    <name type="scientific">Wenzhouxiangella sediminis</name>
    <dbReference type="NCBI Taxonomy" id="1792836"/>
    <lineage>
        <taxon>Bacteria</taxon>
        <taxon>Pseudomonadati</taxon>
        <taxon>Pseudomonadota</taxon>
        <taxon>Gammaproteobacteria</taxon>
        <taxon>Chromatiales</taxon>
        <taxon>Wenzhouxiangellaceae</taxon>
        <taxon>Wenzhouxiangella</taxon>
    </lineage>
</organism>
<dbReference type="CDD" id="cd07067">
    <property type="entry name" value="HP_PGM_like"/>
    <property type="match status" value="1"/>
</dbReference>
<gene>
    <name evidence="1" type="ORF">DZC52_05925</name>
</gene>
<sequence length="158" mass="17583">MELWLLRHARARSAAADEKDEDRPLADSGLQTARKLGEWIRESGQDVPSTVRVSPSVRTRETARLMLDGLEAPEQVVEAALWDALEEDLIGVLQKHQQADSLLLVGHNPGFEWLVQWLTNQRPRLGIQPGTLVIIDADMPPAPGCGRIRKLIQPSDLT</sequence>
<dbReference type="InterPro" id="IPR029033">
    <property type="entry name" value="His_PPase_superfam"/>
</dbReference>
<comment type="caution">
    <text evidence="1">The sequence shown here is derived from an EMBL/GenBank/DDBJ whole genome shotgun (WGS) entry which is preliminary data.</text>
</comment>
<dbReference type="Pfam" id="PF00300">
    <property type="entry name" value="His_Phos_1"/>
    <property type="match status" value="1"/>
</dbReference>
<evidence type="ECO:0000313" key="2">
    <source>
        <dbReference type="Proteomes" id="UP000260351"/>
    </source>
</evidence>
<dbReference type="AlphaFoldDB" id="A0A3E1K9V5"/>
<evidence type="ECO:0000313" key="1">
    <source>
        <dbReference type="EMBL" id="RFF30971.1"/>
    </source>
</evidence>
<proteinExistence type="predicted"/>
<name>A0A3E1K9V5_9GAMM</name>
<accession>A0A3E1K9V5</accession>
<dbReference type="InterPro" id="IPR013078">
    <property type="entry name" value="His_Pase_superF_clade-1"/>
</dbReference>
<reference evidence="1 2" key="1">
    <citation type="submission" date="2018-08" db="EMBL/GenBank/DDBJ databases">
        <title>Wenzhouxiangella salilacus sp. nov., a novel bacterium isolated from a saline lake in Xinjiang Province, China.</title>
        <authorList>
            <person name="Han S."/>
        </authorList>
    </citation>
    <scope>NUCLEOTIDE SEQUENCE [LARGE SCALE GENOMIC DNA]</scope>
    <source>
        <strain evidence="1 2">XDB06</strain>
    </source>
</reference>
<protein>
    <submittedName>
        <fullName evidence="1">Histidine phosphatase family protein</fullName>
    </submittedName>
</protein>